<keyword evidence="8" id="KW-0328">Glycosyltransferase</keyword>
<dbReference type="InterPro" id="IPR001849">
    <property type="entry name" value="PH_domain"/>
</dbReference>
<gene>
    <name evidence="18" type="ORF">B0T11DRAFT_133874</name>
</gene>
<name>A0A8K0T3L9_9PEZI</name>
<dbReference type="InterPro" id="IPR048065">
    <property type="entry name" value="ATG26_PH_GRAM2"/>
</dbReference>
<dbReference type="Gene3D" id="2.30.29.30">
    <property type="entry name" value="Pleckstrin-homology domain (PH domain)/Phosphotyrosine-binding domain (PTB)"/>
    <property type="match status" value="3"/>
</dbReference>
<sequence>MPPSSRPPPPPIITSLETSTSPLPTPTAADEDPQKRSARKLRKKRRNDPSSPVAMDLPERLKGGDDTDDEEVLAPARGQPSFLNMNQSIFGLLAAAGSTVDFNDRFEGHSSDDDEDEQDDDNSGAASPRSDKHRNRRSLYDRLDMRLPRLRDNGDTSKTTVLTRESTDKTSRHRRMASGSRKLFASLPRLPKRKSKKEKEAPVKIESPSEEASESSSEVPVSSLSDSKHDRDSSSDNLGSSTNRLAPVMSRMLEAKADVSMRPSFDMERPSGDYSRFSAGEPASSPLAVRLAEIFGFAEPEEVIEEYPCWLLQSVLLQGYMYITQRHICFYAYLPKKAHEVIKSGYLAKSGKRNPKYNRYWMRLKGDVLAYYHDPSNIYFPSGQIDLRYGISAAITDKDKEGVHFKVTTDHRTYYFRADSAPSAKEWVKSLQRVIFRSHNEGDSVKISIPMHNVMDIEDTQMLQFADTCKIRVIDNDETYAIDEYFFSFFSFGSEAIKVLKTLIAAEHRDTDNNTTELAGAAAKTPDTLAGRRSTAVDRIGTAVLPEAVKATLSPMSPHSPTGGSPRPSFDAPRGSLDLFRGGSRRSMDLSRVTRTASPRRSFSASRSLSRHRLEDSQQTIDKHGSSDSYVQSSMEEPSFSAMVASSNEDPSASQILRRSDVFASPTMRRSASQSRERKANPASVGPALANYSGQYASPTGEGPDQGSTSQAPTLQSIAKMGTYPLQRVGAFADYLNQSGKRMSSLLATESMGYVEKVSGMWKGGRKHYDAPPEMRTDDEDLYEDAEGKVQMSMERFRNHFALPETEKLQVAYFGFLFRVLPLYGKVYISDHYFCFRSMLPGTRTKLILPLKDVENVDKEKGFRLGYSGLCVVIRGHEEIFFEFYQQDARDDCFGILLKSIERSRFLENSGVVPNEDQEDAENALAEREALKEVRQEATHGHDLKMPQEASAVADAPTILFDDPKASFLDFKPAQPLKITCLTIGSRGDVQPYIALCKGLLAEGHKPRIATHAEFQGWIEGHGIEFAKIEGDPGELMRLCIENGTFTWAFLREANSMFRGWLDDLLASAWHACQGSDILIESPSAMAGIHIAEALSIPYWRAFTMPWTRTRAYPHAFVMPEHKMGGAYNYMTYIMFDNIFWKATAGQVNRWRNTMLDLPNTNLEKMQPNKVPFLYNFSGSVVAPPLDYSDWIRVTGYWFLDEATGWEPPKELTDFIAKARADDKKLVYVGFGSIIVNDTAKMTQEVIDAVQKADVRCILSKGWSDRPAEGSKADADAPKKPEPEMPDDIFVIKSAPHDWLFSQIDAAAHHGGSGTTGASLRAGIPTIIRPFFGDQFFFGGRVEDIGVGICLKKWGATSFARALWEATHNERMIVKARVLGEQIRKENGVNNAIQSIYRDMEYAKGLVKKKARKRGGTQGAEEDEADAEEEESWTFIGSDEPDPDVTTKRLSEMHSSAAGGTIPGMGTMQMPRSHGSGRKALGSKVMAGGAPSAMA</sequence>
<keyword evidence="9" id="KW-0808">Transferase</keyword>
<dbReference type="CDD" id="cd13216">
    <property type="entry name" value="PH-GRAM2_AGT26"/>
    <property type="match status" value="1"/>
</dbReference>
<dbReference type="GO" id="GO:0016125">
    <property type="term" value="P:sterol metabolic process"/>
    <property type="evidence" value="ECO:0007669"/>
    <property type="project" value="TreeGrafter"/>
</dbReference>
<dbReference type="EC" id="2.4.1.173" evidence="4"/>
<dbReference type="GO" id="GO:0016906">
    <property type="term" value="F:sterol 3-beta-glucosyltransferase activity"/>
    <property type="evidence" value="ECO:0007669"/>
    <property type="project" value="UniProtKB-EC"/>
</dbReference>
<dbReference type="InterPro" id="IPR011993">
    <property type="entry name" value="PH-like_dom_sf"/>
</dbReference>
<feature type="region of interest" description="Disordered" evidence="16">
    <location>
        <begin position="1"/>
        <end position="81"/>
    </location>
</feature>
<evidence type="ECO:0000256" key="3">
    <source>
        <dbReference type="ARBA" id="ARBA00006962"/>
    </source>
</evidence>
<evidence type="ECO:0000256" key="2">
    <source>
        <dbReference type="ARBA" id="ARBA00004623"/>
    </source>
</evidence>
<feature type="region of interest" description="Disordered" evidence="16">
    <location>
        <begin position="1409"/>
        <end position="1495"/>
    </location>
</feature>
<evidence type="ECO:0000256" key="16">
    <source>
        <dbReference type="SAM" id="MobiDB-lite"/>
    </source>
</evidence>
<dbReference type="SUPFAM" id="SSF53756">
    <property type="entry name" value="UDP-Glycosyltransferase/glycogen phosphorylase"/>
    <property type="match status" value="1"/>
</dbReference>
<feature type="compositionally biased region" description="Low complexity" evidence="16">
    <location>
        <begin position="594"/>
        <end position="608"/>
    </location>
</feature>
<feature type="region of interest" description="Disordered" evidence="16">
    <location>
        <begin position="551"/>
        <end position="712"/>
    </location>
</feature>
<dbReference type="InterPro" id="IPR004276">
    <property type="entry name" value="GlycoTrans_28_N"/>
</dbReference>
<feature type="compositionally biased region" description="Pro residues" evidence="16">
    <location>
        <begin position="1"/>
        <end position="12"/>
    </location>
</feature>
<dbReference type="Pfam" id="PF00169">
    <property type="entry name" value="PH"/>
    <property type="match status" value="1"/>
</dbReference>
<dbReference type="Gene3D" id="3.40.50.2000">
    <property type="entry name" value="Glycogen Phosphorylase B"/>
    <property type="match status" value="2"/>
</dbReference>
<feature type="compositionally biased region" description="Low complexity" evidence="16">
    <location>
        <begin position="13"/>
        <end position="22"/>
    </location>
</feature>
<dbReference type="InterPro" id="IPR010610">
    <property type="entry name" value="EryCIII-like_C"/>
</dbReference>
<evidence type="ECO:0000256" key="5">
    <source>
        <dbReference type="ARBA" id="ARBA00017894"/>
    </source>
</evidence>
<comment type="catalytic activity">
    <reaction evidence="15">
        <text>a sterol + UDP-alpha-D-glucose = a sterol 3-beta-D-glucoside + UDP + H(+)</text>
        <dbReference type="Rhea" id="RHEA:22724"/>
        <dbReference type="ChEBI" id="CHEBI:15378"/>
        <dbReference type="ChEBI" id="CHEBI:15889"/>
        <dbReference type="ChEBI" id="CHEBI:37424"/>
        <dbReference type="ChEBI" id="CHEBI:58223"/>
        <dbReference type="ChEBI" id="CHEBI:58885"/>
        <dbReference type="EC" id="2.4.1.173"/>
    </reaction>
    <physiologicalReaction direction="left-to-right" evidence="15">
        <dbReference type="Rhea" id="RHEA:22725"/>
    </physiologicalReaction>
</comment>
<dbReference type="CDD" id="cd13215">
    <property type="entry name" value="PH-GRAM1_AGT26"/>
    <property type="match status" value="1"/>
</dbReference>
<evidence type="ECO:0000256" key="14">
    <source>
        <dbReference type="ARBA" id="ARBA00047886"/>
    </source>
</evidence>
<dbReference type="InterPro" id="IPR004182">
    <property type="entry name" value="GRAM"/>
</dbReference>
<dbReference type="OrthoDB" id="10261837at2759"/>
<evidence type="ECO:0000256" key="15">
    <source>
        <dbReference type="ARBA" id="ARBA00049453"/>
    </source>
</evidence>
<dbReference type="FunFam" id="2.30.29.30:FF:000303">
    <property type="entry name" value="Sterol 3-beta-glucosyltransferase"/>
    <property type="match status" value="1"/>
</dbReference>
<dbReference type="InterPro" id="IPR050426">
    <property type="entry name" value="Glycosyltransferase_28"/>
</dbReference>
<keyword evidence="19" id="KW-1185">Reference proteome</keyword>
<keyword evidence="6" id="KW-0813">Transport</keyword>
<comment type="similarity">
    <text evidence="3">Belongs to the glycosyltransferase 28 family.</text>
</comment>
<accession>A0A8K0T3L9</accession>
<dbReference type="EMBL" id="JAGPXD010000006">
    <property type="protein sequence ID" value="KAH7349690.1"/>
    <property type="molecule type" value="Genomic_DNA"/>
</dbReference>
<feature type="region of interest" description="Disordered" evidence="16">
    <location>
        <begin position="102"/>
        <end position="246"/>
    </location>
</feature>
<keyword evidence="12" id="KW-0472">Membrane</keyword>
<feature type="compositionally biased region" description="Acidic residues" evidence="16">
    <location>
        <begin position="1420"/>
        <end position="1432"/>
    </location>
</feature>
<dbReference type="Pfam" id="PF02893">
    <property type="entry name" value="GRAM"/>
    <property type="match status" value="2"/>
</dbReference>
<dbReference type="GO" id="GO:0015031">
    <property type="term" value="P:protein transport"/>
    <property type="evidence" value="ECO:0007669"/>
    <property type="project" value="UniProtKB-KW"/>
</dbReference>
<dbReference type="Pfam" id="PF03033">
    <property type="entry name" value="Glyco_transf_28"/>
    <property type="match status" value="1"/>
</dbReference>
<keyword evidence="10" id="KW-0653">Protein transport</keyword>
<dbReference type="SMART" id="SM00568">
    <property type="entry name" value="GRAM"/>
    <property type="match status" value="2"/>
</dbReference>
<evidence type="ECO:0000256" key="10">
    <source>
        <dbReference type="ARBA" id="ARBA00022927"/>
    </source>
</evidence>
<dbReference type="PROSITE" id="PS50003">
    <property type="entry name" value="PH_DOMAIN"/>
    <property type="match status" value="1"/>
</dbReference>
<feature type="compositionally biased region" description="Polar residues" evidence="16">
    <location>
        <begin position="554"/>
        <end position="563"/>
    </location>
</feature>
<feature type="domain" description="PH" evidence="17">
    <location>
        <begin position="340"/>
        <end position="436"/>
    </location>
</feature>
<evidence type="ECO:0000256" key="7">
    <source>
        <dbReference type="ARBA" id="ARBA00022490"/>
    </source>
</evidence>
<feature type="compositionally biased region" description="Basic and acidic residues" evidence="16">
    <location>
        <begin position="138"/>
        <end position="155"/>
    </location>
</feature>
<evidence type="ECO:0000256" key="11">
    <source>
        <dbReference type="ARBA" id="ARBA00023006"/>
    </source>
</evidence>
<evidence type="ECO:0000256" key="6">
    <source>
        <dbReference type="ARBA" id="ARBA00022448"/>
    </source>
</evidence>
<dbReference type="PANTHER" id="PTHR48050">
    <property type="entry name" value="STEROL 3-BETA-GLUCOSYLTRANSFERASE"/>
    <property type="match status" value="1"/>
</dbReference>
<organism evidence="18 19">
    <name type="scientific">Plectosphaerella cucumerina</name>
    <dbReference type="NCBI Taxonomy" id="40658"/>
    <lineage>
        <taxon>Eukaryota</taxon>
        <taxon>Fungi</taxon>
        <taxon>Dikarya</taxon>
        <taxon>Ascomycota</taxon>
        <taxon>Pezizomycotina</taxon>
        <taxon>Sordariomycetes</taxon>
        <taxon>Hypocreomycetidae</taxon>
        <taxon>Glomerellales</taxon>
        <taxon>Plectosphaerellaceae</taxon>
        <taxon>Plectosphaerella</taxon>
    </lineage>
</organism>
<dbReference type="CDD" id="cd03784">
    <property type="entry name" value="GT1_Gtf-like"/>
    <property type="match status" value="1"/>
</dbReference>
<feature type="compositionally biased region" description="Polar residues" evidence="16">
    <location>
        <begin position="627"/>
        <end position="636"/>
    </location>
</feature>
<comment type="caution">
    <text evidence="18">The sequence shown here is derived from an EMBL/GenBank/DDBJ whole genome shotgun (WGS) entry which is preliminary data.</text>
</comment>
<dbReference type="FunFam" id="3.40.50.2000:FF:000009">
    <property type="entry name" value="Sterol 3-beta-glucosyltransferase UGT80A2"/>
    <property type="match status" value="1"/>
</dbReference>
<reference evidence="18" key="1">
    <citation type="journal article" date="2021" name="Nat. Commun.">
        <title>Genetic determinants of endophytism in the Arabidopsis root mycobiome.</title>
        <authorList>
            <person name="Mesny F."/>
            <person name="Miyauchi S."/>
            <person name="Thiergart T."/>
            <person name="Pickel B."/>
            <person name="Atanasova L."/>
            <person name="Karlsson M."/>
            <person name="Huettel B."/>
            <person name="Barry K.W."/>
            <person name="Haridas S."/>
            <person name="Chen C."/>
            <person name="Bauer D."/>
            <person name="Andreopoulos W."/>
            <person name="Pangilinan J."/>
            <person name="LaButti K."/>
            <person name="Riley R."/>
            <person name="Lipzen A."/>
            <person name="Clum A."/>
            <person name="Drula E."/>
            <person name="Henrissat B."/>
            <person name="Kohler A."/>
            <person name="Grigoriev I.V."/>
            <person name="Martin F.M."/>
            <person name="Hacquard S."/>
        </authorList>
    </citation>
    <scope>NUCLEOTIDE SEQUENCE</scope>
    <source>
        <strain evidence="18">MPI-CAGE-AT-0016</strain>
    </source>
</reference>
<dbReference type="GO" id="GO:0005975">
    <property type="term" value="P:carbohydrate metabolic process"/>
    <property type="evidence" value="ECO:0007669"/>
    <property type="project" value="InterPro"/>
</dbReference>
<dbReference type="Pfam" id="PF06722">
    <property type="entry name" value="EryCIII-like_C"/>
    <property type="match status" value="1"/>
</dbReference>
<dbReference type="Proteomes" id="UP000813385">
    <property type="component" value="Unassembled WGS sequence"/>
</dbReference>
<keyword evidence="11" id="KW-0072">Autophagy</keyword>
<feature type="compositionally biased region" description="Low complexity" evidence="16">
    <location>
        <begin position="214"/>
        <end position="225"/>
    </location>
</feature>
<dbReference type="InterPro" id="IPR002213">
    <property type="entry name" value="UDP_glucos_trans"/>
</dbReference>
<dbReference type="PANTHER" id="PTHR48050:SF25">
    <property type="entry name" value="STEROL 3-BETA-GLUCOSYLTRANSFERASE"/>
    <property type="match status" value="1"/>
</dbReference>
<feature type="compositionally biased region" description="Basic and acidic residues" evidence="16">
    <location>
        <begin position="612"/>
        <end position="626"/>
    </location>
</feature>
<dbReference type="GO" id="GO:0006914">
    <property type="term" value="P:autophagy"/>
    <property type="evidence" value="ECO:0007669"/>
    <property type="project" value="UniProtKB-KW"/>
</dbReference>
<evidence type="ECO:0000256" key="12">
    <source>
        <dbReference type="ARBA" id="ARBA00023136"/>
    </source>
</evidence>
<comment type="catalytic activity">
    <reaction evidence="14">
        <text>ergosterol + UDP-alpha-D-glucose = ergosteryl 3-beta-D-glucoside + UDP + H(+)</text>
        <dbReference type="Rhea" id="RHEA:61836"/>
        <dbReference type="ChEBI" id="CHEBI:15378"/>
        <dbReference type="ChEBI" id="CHEBI:16933"/>
        <dbReference type="ChEBI" id="CHEBI:52973"/>
        <dbReference type="ChEBI" id="CHEBI:58223"/>
        <dbReference type="ChEBI" id="CHEBI:58885"/>
    </reaction>
    <physiologicalReaction direction="left-to-right" evidence="14">
        <dbReference type="Rhea" id="RHEA:61837"/>
    </physiologicalReaction>
</comment>
<evidence type="ECO:0000313" key="19">
    <source>
        <dbReference type="Proteomes" id="UP000813385"/>
    </source>
</evidence>
<feature type="compositionally biased region" description="Acidic residues" evidence="16">
    <location>
        <begin position="112"/>
        <end position="122"/>
    </location>
</feature>
<comment type="subcellular location">
    <subcellularLocation>
        <location evidence="1">Cytoplasm</location>
    </subcellularLocation>
    <subcellularLocation>
        <location evidence="2">Preautophagosomal structure membrane</location>
        <topology evidence="2">Peripheral membrane protein</topology>
    </subcellularLocation>
</comment>
<keyword evidence="7" id="KW-0963">Cytoplasm</keyword>
<proteinExistence type="inferred from homology"/>
<dbReference type="SMART" id="SM00233">
    <property type="entry name" value="PH"/>
    <property type="match status" value="1"/>
</dbReference>
<dbReference type="FunFam" id="3.40.50.2000:FF:000029">
    <property type="entry name" value="Sterol 3-beta-glucosyltransferase"/>
    <property type="match status" value="1"/>
</dbReference>
<feature type="compositionally biased region" description="Polar residues" evidence="16">
    <location>
        <begin position="644"/>
        <end position="657"/>
    </location>
</feature>
<dbReference type="InterPro" id="IPR048066">
    <property type="entry name" value="ATG26_PH_GRAM1"/>
</dbReference>
<evidence type="ECO:0000256" key="4">
    <source>
        <dbReference type="ARBA" id="ARBA00012650"/>
    </source>
</evidence>
<evidence type="ECO:0000259" key="17">
    <source>
        <dbReference type="PROSITE" id="PS50003"/>
    </source>
</evidence>
<feature type="compositionally biased region" description="Basic and acidic residues" evidence="16">
    <location>
        <begin position="102"/>
        <end position="111"/>
    </location>
</feature>
<dbReference type="SUPFAM" id="SSF50729">
    <property type="entry name" value="PH domain-like"/>
    <property type="match status" value="1"/>
</dbReference>
<evidence type="ECO:0000256" key="13">
    <source>
        <dbReference type="ARBA" id="ARBA00029843"/>
    </source>
</evidence>
<evidence type="ECO:0000256" key="1">
    <source>
        <dbReference type="ARBA" id="ARBA00004496"/>
    </source>
</evidence>
<evidence type="ECO:0000313" key="18">
    <source>
        <dbReference type="EMBL" id="KAH7349690.1"/>
    </source>
</evidence>
<protein>
    <recommendedName>
        <fullName evidence="5">Sterol 3-beta-glucosyltransferase</fullName>
        <ecNumber evidence="4">2.4.1.173</ecNumber>
    </recommendedName>
    <alternativeName>
        <fullName evidence="13">Autophagy-related protein 26</fullName>
    </alternativeName>
</protein>
<dbReference type="GO" id="GO:0034045">
    <property type="term" value="C:phagophore assembly site membrane"/>
    <property type="evidence" value="ECO:0007669"/>
    <property type="project" value="UniProtKB-SubCell"/>
</dbReference>
<dbReference type="FunFam" id="2.30.29.30:FF:000560">
    <property type="entry name" value="Sterol 3-beta-glucosyltransferase"/>
    <property type="match status" value="1"/>
</dbReference>
<feature type="compositionally biased region" description="Basic residues" evidence="16">
    <location>
        <begin position="36"/>
        <end position="46"/>
    </location>
</feature>
<evidence type="ECO:0000256" key="9">
    <source>
        <dbReference type="ARBA" id="ARBA00022679"/>
    </source>
</evidence>
<evidence type="ECO:0000256" key="8">
    <source>
        <dbReference type="ARBA" id="ARBA00022676"/>
    </source>
</evidence>